<reference evidence="2" key="1">
    <citation type="submission" date="2021-06" db="EMBL/GenBank/DDBJ databases">
        <authorList>
            <person name="Kallberg Y."/>
            <person name="Tangrot J."/>
            <person name="Rosling A."/>
        </authorList>
    </citation>
    <scope>NUCLEOTIDE SEQUENCE</scope>
    <source>
        <strain evidence="2">FL966</strain>
    </source>
</reference>
<name>A0A9N9B3B6_9GLOM</name>
<evidence type="ECO:0000313" key="3">
    <source>
        <dbReference type="Proteomes" id="UP000789759"/>
    </source>
</evidence>
<dbReference type="OrthoDB" id="2432017at2759"/>
<sequence>MYQQKPSRNYANMACTECVKSKRKCEANSSYQQCTRCSLKNLKCTYSPSKKRGPKPRRNTFGIITEFQNDGDFNQQVPELSKEAIFENDIVYGLQPLEEIKPVLSDRCANCYEQKKACVHSGIPGKFRCERCRKRKTACLIQCIECYKKNKIKNEKIPRCINCKMTVEDPPLDYNFIREDDKVYLEFSNNTKIEITQEKFRDLLKLQKTGSNFTSTSLADPNIQLQSSTVDSDHSLRINTTPNEPLPWSDPNYSLQLGALQPFDTDFTFEYFFYPSENLESFPYCDINEPYP</sequence>
<dbReference type="InterPro" id="IPR001138">
    <property type="entry name" value="Zn2Cys6_DnaBD"/>
</dbReference>
<protein>
    <submittedName>
        <fullName evidence="2">3617_t:CDS:1</fullName>
    </submittedName>
</protein>
<dbReference type="SMART" id="SM00066">
    <property type="entry name" value="GAL4"/>
    <property type="match status" value="1"/>
</dbReference>
<gene>
    <name evidence="2" type="ORF">CPELLU_LOCUS4797</name>
</gene>
<keyword evidence="3" id="KW-1185">Reference proteome</keyword>
<dbReference type="Proteomes" id="UP000789759">
    <property type="component" value="Unassembled WGS sequence"/>
</dbReference>
<dbReference type="Gene3D" id="4.10.240.10">
    <property type="entry name" value="Zn(2)-C6 fungal-type DNA-binding domain"/>
    <property type="match status" value="1"/>
</dbReference>
<proteinExistence type="predicted"/>
<organism evidence="2 3">
    <name type="scientific">Cetraspora pellucida</name>
    <dbReference type="NCBI Taxonomy" id="1433469"/>
    <lineage>
        <taxon>Eukaryota</taxon>
        <taxon>Fungi</taxon>
        <taxon>Fungi incertae sedis</taxon>
        <taxon>Mucoromycota</taxon>
        <taxon>Glomeromycotina</taxon>
        <taxon>Glomeromycetes</taxon>
        <taxon>Diversisporales</taxon>
        <taxon>Gigasporaceae</taxon>
        <taxon>Cetraspora</taxon>
    </lineage>
</organism>
<accession>A0A9N9B3B6</accession>
<dbReference type="GO" id="GO:0008270">
    <property type="term" value="F:zinc ion binding"/>
    <property type="evidence" value="ECO:0007669"/>
    <property type="project" value="InterPro"/>
</dbReference>
<dbReference type="Pfam" id="PF00172">
    <property type="entry name" value="Zn_clus"/>
    <property type="match status" value="1"/>
</dbReference>
<dbReference type="CDD" id="cd00067">
    <property type="entry name" value="GAL4"/>
    <property type="match status" value="1"/>
</dbReference>
<dbReference type="EMBL" id="CAJVQA010002585">
    <property type="protein sequence ID" value="CAG8551977.1"/>
    <property type="molecule type" value="Genomic_DNA"/>
</dbReference>
<feature type="domain" description="Zn(2)-C6 fungal-type" evidence="1">
    <location>
        <begin position="14"/>
        <end position="46"/>
    </location>
</feature>
<dbReference type="InterPro" id="IPR036864">
    <property type="entry name" value="Zn2-C6_fun-type_DNA-bd_sf"/>
</dbReference>
<comment type="caution">
    <text evidence="2">The sequence shown here is derived from an EMBL/GenBank/DDBJ whole genome shotgun (WGS) entry which is preliminary data.</text>
</comment>
<dbReference type="PROSITE" id="PS50048">
    <property type="entry name" value="ZN2_CY6_FUNGAL_2"/>
    <property type="match status" value="1"/>
</dbReference>
<dbReference type="AlphaFoldDB" id="A0A9N9B3B6"/>
<evidence type="ECO:0000259" key="1">
    <source>
        <dbReference type="PROSITE" id="PS50048"/>
    </source>
</evidence>
<dbReference type="SUPFAM" id="SSF57701">
    <property type="entry name" value="Zn2/Cys6 DNA-binding domain"/>
    <property type="match status" value="1"/>
</dbReference>
<evidence type="ECO:0000313" key="2">
    <source>
        <dbReference type="EMBL" id="CAG8551977.1"/>
    </source>
</evidence>
<dbReference type="GO" id="GO:0000981">
    <property type="term" value="F:DNA-binding transcription factor activity, RNA polymerase II-specific"/>
    <property type="evidence" value="ECO:0007669"/>
    <property type="project" value="InterPro"/>
</dbReference>